<name>A0A2R4M1P4_9RHOB</name>
<accession>A0A2R4M1P4</accession>
<dbReference type="Proteomes" id="UP000241447">
    <property type="component" value="Chromosome"/>
</dbReference>
<evidence type="ECO:0000313" key="3">
    <source>
        <dbReference type="Proteomes" id="UP000241447"/>
    </source>
</evidence>
<feature type="domain" description="VOC" evidence="1">
    <location>
        <begin position="166"/>
        <end position="283"/>
    </location>
</feature>
<feature type="domain" description="VOC" evidence="1">
    <location>
        <begin position="21"/>
        <end position="128"/>
    </location>
</feature>
<proteinExistence type="predicted"/>
<dbReference type="InterPro" id="IPR029068">
    <property type="entry name" value="Glyas_Bleomycin-R_OHBP_Dase"/>
</dbReference>
<dbReference type="SUPFAM" id="SSF54593">
    <property type="entry name" value="Glyoxalase/Bleomycin resistance protein/Dihydroxybiphenyl dioxygenase"/>
    <property type="match status" value="1"/>
</dbReference>
<dbReference type="OrthoDB" id="9803142at2"/>
<evidence type="ECO:0000259" key="1">
    <source>
        <dbReference type="PROSITE" id="PS51819"/>
    </source>
</evidence>
<evidence type="ECO:0000313" key="2">
    <source>
        <dbReference type="EMBL" id="AVW91083.1"/>
    </source>
</evidence>
<dbReference type="RefSeq" id="WP_107719536.1">
    <property type="nucleotide sequence ID" value="NZ_CP028475.1"/>
</dbReference>
<reference evidence="2 3" key="1">
    <citation type="submission" date="2018-03" db="EMBL/GenBank/DDBJ databases">
        <title>The Complete Genome of Celeribacter baekdonensis strain LH4, a Thiosulfate-Oxidizing Alphaproteobacterium Isolated from Gulf of Mexico Continental Slope Sediments.</title>
        <authorList>
            <person name="Flood B.E."/>
            <person name="Bailey J.V."/>
            <person name="Leprich D."/>
        </authorList>
    </citation>
    <scope>NUCLEOTIDE SEQUENCE [LARGE SCALE GENOMIC DNA]</scope>
    <source>
        <strain evidence="2 3">LH4</strain>
    </source>
</reference>
<dbReference type="InterPro" id="IPR004360">
    <property type="entry name" value="Glyas_Fos-R_dOase_dom"/>
</dbReference>
<dbReference type="Gene3D" id="3.10.180.10">
    <property type="entry name" value="2,3-Dihydroxybiphenyl 1,2-Dioxygenase, domain 1"/>
    <property type="match status" value="2"/>
</dbReference>
<dbReference type="InterPro" id="IPR037523">
    <property type="entry name" value="VOC_core"/>
</dbReference>
<gene>
    <name evidence="2" type="ORF">DA792_08270</name>
</gene>
<dbReference type="KEGG" id="cbak:DA792_08270"/>
<dbReference type="AlphaFoldDB" id="A0A2R4M1P4"/>
<dbReference type="Pfam" id="PF00903">
    <property type="entry name" value="Glyoxalase"/>
    <property type="match status" value="2"/>
</dbReference>
<dbReference type="EMBL" id="CP028475">
    <property type="protein sequence ID" value="AVW91083.1"/>
    <property type="molecule type" value="Genomic_DNA"/>
</dbReference>
<protein>
    <submittedName>
        <fullName evidence="2">Metapyrocatechase</fullName>
    </submittedName>
</protein>
<organism evidence="2 3">
    <name type="scientific">Celeribacter baekdonensis</name>
    <dbReference type="NCBI Taxonomy" id="875171"/>
    <lineage>
        <taxon>Bacteria</taxon>
        <taxon>Pseudomonadati</taxon>
        <taxon>Pseudomonadota</taxon>
        <taxon>Alphaproteobacteria</taxon>
        <taxon>Rhodobacterales</taxon>
        <taxon>Roseobacteraceae</taxon>
        <taxon>Celeribacter</taxon>
    </lineage>
</organism>
<dbReference type="PROSITE" id="PS51819">
    <property type="entry name" value="VOC"/>
    <property type="match status" value="2"/>
</dbReference>
<sequence length="323" mass="36068">MTAIRGTIGVNKRPGELGAHSLDSFRMAVPDLTVAEKFYTEFGLEVREEGNGLGLYTHGNSHRWMSLSEGLRKELQGFTFGVFEEDFEPMKKRIEAQGVKLMDAPRGQESNSIWFADNNGLMIEMKIAEKTSLDAKADFGGMETSVPANEVGSWSRRAKPQVSPIRFAHMLVFTPSVPQSIEFYSRVLGLRLSDRTGDIIAFMHGIHGCDHHMIAFVDSGGKAPGLHHCSWDMGSLNGIGLAAQQMADAGYTEGWGLGRHVLGSNYFHYMKDPWGSWAEYSADIDYISLDKDWEAKNHPEEDGIYVWGPELPEDFVHNYEADQ</sequence>